<evidence type="ECO:0000256" key="2">
    <source>
        <dbReference type="SAM" id="Phobius"/>
    </source>
</evidence>
<evidence type="ECO:0000313" key="4">
    <source>
        <dbReference type="Proteomes" id="UP000646579"/>
    </source>
</evidence>
<proteinExistence type="predicted"/>
<sequence>MSAVLLRLIVVGVIGLMIFFGARRIWRDWTSQFKSLDEEDKARRRARDLRERQRPDVIDLKRSDDGTYRPEDRNKNQEDDRR</sequence>
<dbReference type="EMBL" id="BMZE01000003">
    <property type="protein sequence ID" value="GHA30370.1"/>
    <property type="molecule type" value="Genomic_DNA"/>
</dbReference>
<keyword evidence="2" id="KW-0472">Membrane</keyword>
<dbReference type="Proteomes" id="UP000646579">
    <property type="component" value="Unassembled WGS sequence"/>
</dbReference>
<keyword evidence="2" id="KW-1133">Transmembrane helix</keyword>
<comment type="caution">
    <text evidence="3">The sequence shown here is derived from an EMBL/GenBank/DDBJ whole genome shotgun (WGS) entry which is preliminary data.</text>
</comment>
<feature type="transmembrane region" description="Helical" evidence="2">
    <location>
        <begin position="6"/>
        <end position="26"/>
    </location>
</feature>
<evidence type="ECO:0000313" key="3">
    <source>
        <dbReference type="EMBL" id="GHA30370.1"/>
    </source>
</evidence>
<dbReference type="AlphaFoldDB" id="A0A918SBF5"/>
<keyword evidence="4" id="KW-1185">Reference proteome</keyword>
<name>A0A918SBF5_9HYPH</name>
<dbReference type="RefSeq" id="WP_189426319.1">
    <property type="nucleotide sequence ID" value="NZ_BMZE01000003.1"/>
</dbReference>
<reference evidence="3" key="2">
    <citation type="submission" date="2020-09" db="EMBL/GenBank/DDBJ databases">
        <authorList>
            <person name="Sun Q."/>
            <person name="Kim S."/>
        </authorList>
    </citation>
    <scope>NUCLEOTIDE SEQUENCE</scope>
    <source>
        <strain evidence="3">KCTC 32437</strain>
    </source>
</reference>
<organism evidence="3 4">
    <name type="scientific">Devosia pacifica</name>
    <dbReference type="NCBI Taxonomy" id="1335967"/>
    <lineage>
        <taxon>Bacteria</taxon>
        <taxon>Pseudomonadati</taxon>
        <taxon>Pseudomonadota</taxon>
        <taxon>Alphaproteobacteria</taxon>
        <taxon>Hyphomicrobiales</taxon>
        <taxon>Devosiaceae</taxon>
        <taxon>Devosia</taxon>
    </lineage>
</organism>
<reference evidence="3" key="1">
    <citation type="journal article" date="2014" name="Int. J. Syst. Evol. Microbiol.">
        <title>Complete genome sequence of Corynebacterium casei LMG S-19264T (=DSM 44701T), isolated from a smear-ripened cheese.</title>
        <authorList>
            <consortium name="US DOE Joint Genome Institute (JGI-PGF)"/>
            <person name="Walter F."/>
            <person name="Albersmeier A."/>
            <person name="Kalinowski J."/>
            <person name="Ruckert C."/>
        </authorList>
    </citation>
    <scope>NUCLEOTIDE SEQUENCE</scope>
    <source>
        <strain evidence="3">KCTC 32437</strain>
    </source>
</reference>
<feature type="region of interest" description="Disordered" evidence="1">
    <location>
        <begin position="55"/>
        <end position="82"/>
    </location>
</feature>
<protein>
    <submittedName>
        <fullName evidence="3">Uncharacterized protein</fullName>
    </submittedName>
</protein>
<evidence type="ECO:0000256" key="1">
    <source>
        <dbReference type="SAM" id="MobiDB-lite"/>
    </source>
</evidence>
<accession>A0A918SBF5</accession>
<keyword evidence="2" id="KW-0812">Transmembrane</keyword>
<gene>
    <name evidence="3" type="ORF">GCM10007989_27650</name>
</gene>